<protein>
    <submittedName>
        <fullName evidence="3">Uncharacterized protein</fullName>
    </submittedName>
</protein>
<feature type="signal peptide" evidence="1">
    <location>
        <begin position="1"/>
        <end position="20"/>
    </location>
</feature>
<keyword evidence="2" id="KW-1185">Reference proteome</keyword>
<evidence type="ECO:0000313" key="3">
    <source>
        <dbReference type="WBParaSite" id="MhA1_Contig1128.frz3.gene16"/>
    </source>
</evidence>
<evidence type="ECO:0000313" key="2">
    <source>
        <dbReference type="Proteomes" id="UP000095281"/>
    </source>
</evidence>
<dbReference type="Proteomes" id="UP000095281">
    <property type="component" value="Unplaced"/>
</dbReference>
<organism evidence="2 3">
    <name type="scientific">Meloidogyne hapla</name>
    <name type="common">Root-knot nematode worm</name>
    <dbReference type="NCBI Taxonomy" id="6305"/>
    <lineage>
        <taxon>Eukaryota</taxon>
        <taxon>Metazoa</taxon>
        <taxon>Ecdysozoa</taxon>
        <taxon>Nematoda</taxon>
        <taxon>Chromadorea</taxon>
        <taxon>Rhabditida</taxon>
        <taxon>Tylenchina</taxon>
        <taxon>Tylenchomorpha</taxon>
        <taxon>Tylenchoidea</taxon>
        <taxon>Meloidogynidae</taxon>
        <taxon>Meloidogyninae</taxon>
        <taxon>Meloidogyne</taxon>
    </lineage>
</organism>
<dbReference type="AlphaFoldDB" id="A0A1I8AZI5"/>
<evidence type="ECO:0000256" key="1">
    <source>
        <dbReference type="SAM" id="SignalP"/>
    </source>
</evidence>
<dbReference type="WBParaSite" id="MhA1_Contig1128.frz3.gene16">
    <property type="protein sequence ID" value="MhA1_Contig1128.frz3.gene16"/>
    <property type="gene ID" value="MhA1_Contig1128.frz3.gene16"/>
</dbReference>
<feature type="chain" id="PRO_5009315282" evidence="1">
    <location>
        <begin position="21"/>
        <end position="77"/>
    </location>
</feature>
<keyword evidence="1" id="KW-0732">Signal</keyword>
<sequence length="77" mass="8747">MSKIILVFCLFALFFANILSYDNDNKDSKIEGGNNKQVDLIGSRVKRWPCYDFMRSRCCNNGCRGFGCIQSACDECC</sequence>
<proteinExistence type="predicted"/>
<accession>A0A1I8AZI5</accession>
<name>A0A1I8AZI5_MELHA</name>
<reference evidence="3" key="1">
    <citation type="submission" date="2016-11" db="UniProtKB">
        <authorList>
            <consortium name="WormBaseParasite"/>
        </authorList>
    </citation>
    <scope>IDENTIFICATION</scope>
</reference>